<name>A0ABN5X4Y4_9GAMM</name>
<keyword evidence="2" id="KW-1185">Reference proteome</keyword>
<dbReference type="InterPro" id="IPR051457">
    <property type="entry name" value="2-oxoacid:Fd_oxidoreductase"/>
</dbReference>
<sequence>MGKSRFTGNGHIFQNLGEGTWFHSGSMAVRQAVAANVNITYKILFNDAVAMTGGQPVDGQISVPMIARQSLDEGVRRVMVVSDEPEKYRGHKRSFLKRSPSTAAKRWIRCNVNCARFPAAPC</sequence>
<organism evidence="1 2">
    <name type="scientific">Vreelandella olivaria</name>
    <dbReference type="NCBI Taxonomy" id="390919"/>
    <lineage>
        <taxon>Bacteria</taxon>
        <taxon>Pseudomonadati</taxon>
        <taxon>Pseudomonadota</taxon>
        <taxon>Gammaproteobacteria</taxon>
        <taxon>Oceanospirillales</taxon>
        <taxon>Halomonadaceae</taxon>
        <taxon>Vreelandella</taxon>
    </lineage>
</organism>
<dbReference type="EMBL" id="AP019416">
    <property type="protein sequence ID" value="BBI54293.1"/>
    <property type="molecule type" value="Genomic_DNA"/>
</dbReference>
<dbReference type="PANTHER" id="PTHR48084">
    <property type="entry name" value="2-OXOGLUTARATE OXIDOREDUCTASE SUBUNIT KORB-RELATED"/>
    <property type="match status" value="1"/>
</dbReference>
<accession>A0ABN5X4Y4</accession>
<reference evidence="2" key="1">
    <citation type="journal article" date="2019" name="Microbiol. Resour. Announc.">
        <title>Complete Genome Sequence of Halomonas olivaria, a Moderately Halophilic Bacterium Isolated from Olive Processing Effluents, Obtained by Nanopore Sequencing.</title>
        <authorList>
            <person name="Nagata S."/>
            <person name="Ii K.M."/>
            <person name="Tsukimi T."/>
            <person name="Miura M.C."/>
            <person name="Galipon J."/>
            <person name="Arakawa K."/>
        </authorList>
    </citation>
    <scope>NUCLEOTIDE SEQUENCE [LARGE SCALE GENOMIC DNA]</scope>
    <source>
        <strain evidence="2">TYRC17</strain>
    </source>
</reference>
<dbReference type="Proteomes" id="UP000289555">
    <property type="component" value="Chromosome"/>
</dbReference>
<protein>
    <submittedName>
        <fullName evidence="1">Uncharacterized protein</fullName>
    </submittedName>
</protein>
<evidence type="ECO:0000313" key="1">
    <source>
        <dbReference type="EMBL" id="BBI54293.1"/>
    </source>
</evidence>
<proteinExistence type="predicted"/>
<dbReference type="PANTHER" id="PTHR48084:SF3">
    <property type="entry name" value="SUBUNIT OF PYRUVATE:FLAVODOXIN OXIDOREDUCTASE"/>
    <property type="match status" value="1"/>
</dbReference>
<evidence type="ECO:0000313" key="2">
    <source>
        <dbReference type="Proteomes" id="UP000289555"/>
    </source>
</evidence>
<gene>
    <name evidence="1" type="ORF">HORIV_67140</name>
</gene>